<sequence length="241" mass="27636">MLPRRDLILAALYHHAKNYDMRCVSREGVLTHYPRTLSSPDQDQQASEEHLKSILYWRRFDGRQRWNVIQLSKEEVKIAMVWVDDTRLESSEFLNPGSDLLREAEIALAHAIAAVKRMADCSTTTTHQIAGSTIETRSFAERFREEEALKQKSIFTGLYTIAKKYESMESSSDDSVGRWKGFSGELRNEVFKQCANNINERQWEPKPLVPGGEFLEDSNASELSDHIVDIFPQIINILADT</sequence>
<proteinExistence type="predicted"/>
<reference evidence="1" key="1">
    <citation type="submission" date="2020-11" db="EMBL/GenBank/DDBJ databases">
        <authorList>
            <consortium name="DOE Joint Genome Institute"/>
            <person name="Ahrendt S."/>
            <person name="Riley R."/>
            <person name="Andreopoulos W."/>
            <person name="Labutti K."/>
            <person name="Pangilinan J."/>
            <person name="Ruiz-Duenas F.J."/>
            <person name="Barrasa J.M."/>
            <person name="Sanchez-Garcia M."/>
            <person name="Camarero S."/>
            <person name="Miyauchi S."/>
            <person name="Serrano A."/>
            <person name="Linde D."/>
            <person name="Babiker R."/>
            <person name="Drula E."/>
            <person name="Ayuso-Fernandez I."/>
            <person name="Pacheco R."/>
            <person name="Padilla G."/>
            <person name="Ferreira P."/>
            <person name="Barriuso J."/>
            <person name="Kellner H."/>
            <person name="Castanera R."/>
            <person name="Alfaro M."/>
            <person name="Ramirez L."/>
            <person name="Pisabarro A.G."/>
            <person name="Kuo A."/>
            <person name="Tritt A."/>
            <person name="Lipzen A."/>
            <person name="He G."/>
            <person name="Yan M."/>
            <person name="Ng V."/>
            <person name="Cullen D."/>
            <person name="Martin F."/>
            <person name="Rosso M.-N."/>
            <person name="Henrissat B."/>
            <person name="Hibbett D."/>
            <person name="Martinez A.T."/>
            <person name="Grigoriev I.V."/>
        </authorList>
    </citation>
    <scope>NUCLEOTIDE SEQUENCE</scope>
    <source>
        <strain evidence="1">CIRM-BRFM 674</strain>
    </source>
</reference>
<evidence type="ECO:0000313" key="2">
    <source>
        <dbReference type="Proteomes" id="UP000807469"/>
    </source>
</evidence>
<evidence type="ECO:0000313" key="1">
    <source>
        <dbReference type="EMBL" id="KAF9475707.1"/>
    </source>
</evidence>
<organism evidence="1 2">
    <name type="scientific">Pholiota conissans</name>
    <dbReference type="NCBI Taxonomy" id="109636"/>
    <lineage>
        <taxon>Eukaryota</taxon>
        <taxon>Fungi</taxon>
        <taxon>Dikarya</taxon>
        <taxon>Basidiomycota</taxon>
        <taxon>Agaricomycotina</taxon>
        <taxon>Agaricomycetes</taxon>
        <taxon>Agaricomycetidae</taxon>
        <taxon>Agaricales</taxon>
        <taxon>Agaricineae</taxon>
        <taxon>Strophariaceae</taxon>
        <taxon>Pholiota</taxon>
    </lineage>
</organism>
<gene>
    <name evidence="1" type="ORF">BDN70DRAFT_954803</name>
</gene>
<accession>A0A9P5YU92</accession>
<dbReference type="Proteomes" id="UP000807469">
    <property type="component" value="Unassembled WGS sequence"/>
</dbReference>
<comment type="caution">
    <text evidence="1">The sequence shown here is derived from an EMBL/GenBank/DDBJ whole genome shotgun (WGS) entry which is preliminary data.</text>
</comment>
<dbReference type="EMBL" id="MU155322">
    <property type="protein sequence ID" value="KAF9475707.1"/>
    <property type="molecule type" value="Genomic_DNA"/>
</dbReference>
<dbReference type="AlphaFoldDB" id="A0A9P5YU92"/>
<protein>
    <submittedName>
        <fullName evidence="1">Uncharacterized protein</fullName>
    </submittedName>
</protein>
<keyword evidence="2" id="KW-1185">Reference proteome</keyword>
<name>A0A9P5YU92_9AGAR</name>